<dbReference type="AlphaFoldDB" id="A0A4P2QUB3"/>
<evidence type="ECO:0000313" key="2">
    <source>
        <dbReference type="EMBL" id="AUX33964.1"/>
    </source>
</evidence>
<dbReference type="Proteomes" id="UP000295497">
    <property type="component" value="Chromosome"/>
</dbReference>
<evidence type="ECO:0000256" key="1">
    <source>
        <dbReference type="SAM" id="MobiDB-lite"/>
    </source>
</evidence>
<dbReference type="RefSeq" id="WP_129577253.1">
    <property type="nucleotide sequence ID" value="NZ_CP012672.1"/>
</dbReference>
<proteinExistence type="predicted"/>
<dbReference type="GO" id="GO:0043565">
    <property type="term" value="F:sequence-specific DNA binding"/>
    <property type="evidence" value="ECO:0007669"/>
    <property type="project" value="InterPro"/>
</dbReference>
<protein>
    <submittedName>
        <fullName evidence="2">Uncharacterized protein</fullName>
    </submittedName>
</protein>
<feature type="region of interest" description="Disordered" evidence="1">
    <location>
        <begin position="488"/>
        <end position="517"/>
    </location>
</feature>
<gene>
    <name evidence="2" type="ORF">SOCE836_061320</name>
</gene>
<feature type="region of interest" description="Disordered" evidence="1">
    <location>
        <begin position="20"/>
        <end position="53"/>
    </location>
</feature>
<dbReference type="InterPro" id="IPR010921">
    <property type="entry name" value="Trp_repressor/repl_initiator"/>
</dbReference>
<accession>A0A4P2QUB3</accession>
<organism evidence="2 3">
    <name type="scientific">Sorangium cellulosum</name>
    <name type="common">Polyangium cellulosum</name>
    <dbReference type="NCBI Taxonomy" id="56"/>
    <lineage>
        <taxon>Bacteria</taxon>
        <taxon>Pseudomonadati</taxon>
        <taxon>Myxococcota</taxon>
        <taxon>Polyangia</taxon>
        <taxon>Polyangiales</taxon>
        <taxon>Polyangiaceae</taxon>
        <taxon>Sorangium</taxon>
    </lineage>
</organism>
<dbReference type="SUPFAM" id="SSF48295">
    <property type="entry name" value="TrpR-like"/>
    <property type="match status" value="1"/>
</dbReference>
<feature type="compositionally biased region" description="Basic and acidic residues" evidence="1">
    <location>
        <begin position="38"/>
        <end position="52"/>
    </location>
</feature>
<evidence type="ECO:0000313" key="3">
    <source>
        <dbReference type="Proteomes" id="UP000295497"/>
    </source>
</evidence>
<reference evidence="2 3" key="1">
    <citation type="submission" date="2015-09" db="EMBL/GenBank/DDBJ databases">
        <title>Sorangium comparison.</title>
        <authorList>
            <person name="Zaburannyi N."/>
            <person name="Bunk B."/>
            <person name="Overmann J."/>
            <person name="Mueller R."/>
        </authorList>
    </citation>
    <scope>NUCLEOTIDE SEQUENCE [LARGE SCALE GENOMIC DNA]</scope>
    <source>
        <strain evidence="2 3">So ce836</strain>
    </source>
</reference>
<name>A0A4P2QUB3_SORCE</name>
<sequence>MTAAHDDDRLDLLLADAEERRPVLEEGLPGEAAQRGPRPREKDSFDRKRTDADPNDLTLQRWAVVAPRGREGDRLLEAVAPLIQLREAEQAAPVTIYRAPPDMDAREALAWRESECWRDDVPEDEWPYYLLLLGDLHHVSLELQHTLASGALVGRVHFEADGELDLDSYAAYAQKVVRYAREGSAPEPSPDMLFFAAPDGSTATHAGDTKLVAPSLAAVQEGKDKGRFPVAAVRGIEAETADELLAAGASGRPSVLLSVSHGLGPPRRGFRSEEEQQRRQGALLLGRGEVLDAERLRGQRFLPGGLWFCLACFGAGTPSASAYHAWLSQLAKEGAYGGNAERVLQGLPAPGRRPFVAAMPQAALANPEGPLAIIGHMDLAWTYSFSSAGNPSESRKSRILSALQVMARGSRAGVALGTLLQSYGEANDALMASYQLEASARAEGRPDPTDRADRAHLWMLRNDLRGYVLLGDPAARLPLRQSALRGPAPDASGALLRSPRAEAPSPAAAPPLEPPSGAEDVPLAVKVAAVDALFCGDETPRAIAARAGVSLATLWGWVDAYRAGGRSRLGG</sequence>
<feature type="compositionally biased region" description="Low complexity" evidence="1">
    <location>
        <begin position="496"/>
        <end position="506"/>
    </location>
</feature>
<dbReference type="EMBL" id="CP012672">
    <property type="protein sequence ID" value="AUX33964.1"/>
    <property type="molecule type" value="Genomic_DNA"/>
</dbReference>